<evidence type="ECO:0000256" key="1">
    <source>
        <dbReference type="SAM" id="Phobius"/>
    </source>
</evidence>
<keyword evidence="1" id="KW-0812">Transmembrane</keyword>
<name>A0A239NIY8_9ACTN</name>
<dbReference type="EMBL" id="FZPH01000009">
    <property type="protein sequence ID" value="SNT54846.1"/>
    <property type="molecule type" value="Genomic_DNA"/>
</dbReference>
<protein>
    <submittedName>
        <fullName evidence="2">Uncharacterized protein</fullName>
    </submittedName>
</protein>
<dbReference type="Proteomes" id="UP000198362">
    <property type="component" value="Unassembled WGS sequence"/>
</dbReference>
<feature type="transmembrane region" description="Helical" evidence="1">
    <location>
        <begin position="6"/>
        <end position="26"/>
    </location>
</feature>
<dbReference type="RefSeq" id="WP_089251919.1">
    <property type="nucleotide sequence ID" value="NZ_FZPH01000009.1"/>
</dbReference>
<keyword evidence="1" id="KW-0472">Membrane</keyword>
<proteinExistence type="predicted"/>
<keyword evidence="3" id="KW-1185">Reference proteome</keyword>
<keyword evidence="1" id="KW-1133">Transmembrane helix</keyword>
<gene>
    <name evidence="2" type="ORF">SAMN05421812_109131</name>
</gene>
<sequence length="105" mass="11727">MNETQVLVFLLAVSVGAIAIGGVLIARRGGLDAERFEVPVRCRDGHVFTTVWVPGVSLKAIRLGPVRFQWCPVGEHRTFVTLVPWSRLSPEERWMAAHNHDSRVP</sequence>
<evidence type="ECO:0000313" key="2">
    <source>
        <dbReference type="EMBL" id="SNT54846.1"/>
    </source>
</evidence>
<reference evidence="2 3" key="1">
    <citation type="submission" date="2017-06" db="EMBL/GenBank/DDBJ databases">
        <authorList>
            <person name="Kim H.J."/>
            <person name="Triplett B.A."/>
        </authorList>
    </citation>
    <scope>NUCLEOTIDE SEQUENCE [LARGE SCALE GENOMIC DNA]</scope>
    <source>
        <strain evidence="2 3">CGMCC 4.5593</strain>
    </source>
</reference>
<evidence type="ECO:0000313" key="3">
    <source>
        <dbReference type="Proteomes" id="UP000198362"/>
    </source>
</evidence>
<dbReference type="AlphaFoldDB" id="A0A239NIY8"/>
<organism evidence="2 3">
    <name type="scientific">Asanoa hainanensis</name>
    <dbReference type="NCBI Taxonomy" id="560556"/>
    <lineage>
        <taxon>Bacteria</taxon>
        <taxon>Bacillati</taxon>
        <taxon>Actinomycetota</taxon>
        <taxon>Actinomycetes</taxon>
        <taxon>Micromonosporales</taxon>
        <taxon>Micromonosporaceae</taxon>
        <taxon>Asanoa</taxon>
    </lineage>
</organism>
<accession>A0A239NIY8</accession>
<dbReference type="OrthoDB" id="3393024at2"/>